<sequence length="100" mass="11406">MIKTTMTSIFALFVLLSAEQCDFSELFGSRDTEEDVSPSTQDNSTYTYKYKCPTGVENTIQIPSRLSAQCRANWEFYARTYGCNDADNFEKAESLKRQCP</sequence>
<dbReference type="EMBL" id="JBHULG010000002">
    <property type="protein sequence ID" value="MFD2545157.1"/>
    <property type="molecule type" value="Genomic_DNA"/>
</dbReference>
<accession>A0ABW5KBW2</accession>
<reference evidence="2" key="1">
    <citation type="journal article" date="2019" name="Int. J. Syst. Evol. Microbiol.">
        <title>The Global Catalogue of Microorganisms (GCM) 10K type strain sequencing project: providing services to taxonomists for standard genome sequencing and annotation.</title>
        <authorList>
            <consortium name="The Broad Institute Genomics Platform"/>
            <consortium name="The Broad Institute Genome Sequencing Center for Infectious Disease"/>
            <person name="Wu L."/>
            <person name="Ma J."/>
        </authorList>
    </citation>
    <scope>NUCLEOTIDE SEQUENCE [LARGE SCALE GENOMIC DNA]</scope>
    <source>
        <strain evidence="2">KCTC 52204</strain>
    </source>
</reference>
<evidence type="ECO:0000313" key="2">
    <source>
        <dbReference type="Proteomes" id="UP001597394"/>
    </source>
</evidence>
<gene>
    <name evidence="1" type="ORF">ACFSO8_06760</name>
</gene>
<name>A0ABW5KBW2_9FLAO</name>
<protein>
    <submittedName>
        <fullName evidence="1">Uncharacterized protein</fullName>
    </submittedName>
</protein>
<keyword evidence="2" id="KW-1185">Reference proteome</keyword>
<comment type="caution">
    <text evidence="1">The sequence shown here is derived from an EMBL/GenBank/DDBJ whole genome shotgun (WGS) entry which is preliminary data.</text>
</comment>
<dbReference type="RefSeq" id="WP_255928949.1">
    <property type="nucleotide sequence ID" value="NZ_JANFQP010000002.1"/>
</dbReference>
<dbReference type="Proteomes" id="UP001597394">
    <property type="component" value="Unassembled WGS sequence"/>
</dbReference>
<proteinExistence type="predicted"/>
<organism evidence="1 2">
    <name type="scientific">Kaistella montana</name>
    <dbReference type="NCBI Taxonomy" id="1849733"/>
    <lineage>
        <taxon>Bacteria</taxon>
        <taxon>Pseudomonadati</taxon>
        <taxon>Bacteroidota</taxon>
        <taxon>Flavobacteriia</taxon>
        <taxon>Flavobacteriales</taxon>
        <taxon>Weeksellaceae</taxon>
        <taxon>Chryseobacterium group</taxon>
        <taxon>Kaistella</taxon>
    </lineage>
</organism>
<evidence type="ECO:0000313" key="1">
    <source>
        <dbReference type="EMBL" id="MFD2545157.1"/>
    </source>
</evidence>